<accession>A0A1G9PD21</accession>
<name>A0A1G9PD21_9ACTN</name>
<dbReference type="InterPro" id="IPR009003">
    <property type="entry name" value="Peptidase_S1_PA"/>
</dbReference>
<dbReference type="Pfam" id="PF20028">
    <property type="entry name" value="VMAP-C"/>
    <property type="match status" value="1"/>
</dbReference>
<dbReference type="Pfam" id="PF13365">
    <property type="entry name" value="Trypsin_2"/>
    <property type="match status" value="1"/>
</dbReference>
<proteinExistence type="predicted"/>
<sequence>MTDGWPGGAGGARGRMPRALLNLVMAATVRIHGTPPGHVPDGSGGGFLGSGFFIAPSWVLTCAHVAMQGEGREVNVVFETGPGSGETTVAGAVVAALPEPPAADGPYATAHQAVLPPDSGGWPAPDLALIRLLRPVEHPCVYVTERPGALFGGESVLFSGWTIVDGRPTRLSGRCEVMGTYGGWSDADAQIRIDGDWLVPGVSGSPVVDPARGEVVGVLKSRLGGSKGGTSIGVDRLRSLPVPAGAVTAETDDVYQAVFHAHDRYHADRHNSPVSTDSTWADVQSELRAGAGRALSPQQRVDLLGRLAEFPPPVSTHSLLEQLERLPGVYPRDHRPAPRGWRDAVGALYETRDRDGALELVLRYCMSVIAAERPYAAPSTVTAEKSLWEWVKRIAEDRLPRELRHELTLLWHAGRVRADQAHQRHPAPASDRPVRRPDERPFVLLELEPRGWERDRHDWRVGVSRPGGEVLPVAEDSHGTAFANLPSCLAAPLTEAFRRCDEPGSPAVLQVAVVRAMLGLDVESWRVPPDGPPLGAARPVVIRCSDLPPPETDAGASERLARWNRTRNALMRAEVLDCEDGLGVPVPEPAELRSMAHETVPVLCRSGAGPGPDGATGLLRVLDGGFGLALWRRPDGRRADTVCTEFHRRAAGTVAGAGTADRLPHTIHELRRGVHAGRTETYWSDGVALFWDDPHHPLPGSGQLLEAP</sequence>
<evidence type="ECO:0000313" key="3">
    <source>
        <dbReference type="Proteomes" id="UP000199063"/>
    </source>
</evidence>
<evidence type="ECO:0000259" key="1">
    <source>
        <dbReference type="Pfam" id="PF20028"/>
    </source>
</evidence>
<dbReference type="Gene3D" id="2.40.10.10">
    <property type="entry name" value="Trypsin-like serine proteases"/>
    <property type="match status" value="2"/>
</dbReference>
<dbReference type="OrthoDB" id="3630272at2"/>
<dbReference type="InterPro" id="IPR043504">
    <property type="entry name" value="Peptidase_S1_PA_chymotrypsin"/>
</dbReference>
<feature type="domain" description="vWA-MoxR associated protein C-terminal" evidence="1">
    <location>
        <begin position="455"/>
        <end position="694"/>
    </location>
</feature>
<dbReference type="Proteomes" id="UP000199063">
    <property type="component" value="Unassembled WGS sequence"/>
</dbReference>
<dbReference type="EMBL" id="FNHI01000002">
    <property type="protein sequence ID" value="SDL96649.1"/>
    <property type="molecule type" value="Genomic_DNA"/>
</dbReference>
<organism evidence="2 3">
    <name type="scientific">Streptomyces wuyuanensis</name>
    <dbReference type="NCBI Taxonomy" id="1196353"/>
    <lineage>
        <taxon>Bacteria</taxon>
        <taxon>Bacillati</taxon>
        <taxon>Actinomycetota</taxon>
        <taxon>Actinomycetes</taxon>
        <taxon>Kitasatosporales</taxon>
        <taxon>Streptomycetaceae</taxon>
        <taxon>Streptomyces</taxon>
    </lineage>
</organism>
<keyword evidence="3" id="KW-1185">Reference proteome</keyword>
<gene>
    <name evidence="2" type="ORF">SAMN05444921_102431</name>
</gene>
<reference evidence="3" key="1">
    <citation type="submission" date="2016-10" db="EMBL/GenBank/DDBJ databases">
        <authorList>
            <person name="Varghese N."/>
            <person name="Submissions S."/>
        </authorList>
    </citation>
    <scope>NUCLEOTIDE SEQUENCE [LARGE SCALE GENOMIC DNA]</scope>
    <source>
        <strain evidence="3">CGMCC 4.7042</strain>
    </source>
</reference>
<dbReference type="STRING" id="1196353.SAMN05444921_102431"/>
<evidence type="ECO:0000313" key="2">
    <source>
        <dbReference type="EMBL" id="SDL96649.1"/>
    </source>
</evidence>
<dbReference type="SUPFAM" id="SSF50494">
    <property type="entry name" value="Trypsin-like serine proteases"/>
    <property type="match status" value="1"/>
</dbReference>
<dbReference type="AlphaFoldDB" id="A0A1G9PD21"/>
<dbReference type="InterPro" id="IPR045450">
    <property type="entry name" value="VMAP_C"/>
</dbReference>
<protein>
    <submittedName>
        <fullName evidence="2">Trypsin-like peptidase domain-containing protein</fullName>
    </submittedName>
</protein>